<dbReference type="InterPro" id="IPR052158">
    <property type="entry name" value="INH-QAR"/>
</dbReference>
<dbReference type="CDD" id="cd03139">
    <property type="entry name" value="GATase1_PfpI_2"/>
    <property type="match status" value="1"/>
</dbReference>
<dbReference type="InterPro" id="IPR029062">
    <property type="entry name" value="Class_I_gatase-like"/>
</dbReference>
<gene>
    <name evidence="2" type="ORF">C5Y98_00555</name>
</gene>
<evidence type="ECO:0000313" key="3">
    <source>
        <dbReference type="Proteomes" id="UP000239388"/>
    </source>
</evidence>
<dbReference type="PANTHER" id="PTHR43130">
    <property type="entry name" value="ARAC-FAMILY TRANSCRIPTIONAL REGULATOR"/>
    <property type="match status" value="1"/>
</dbReference>
<accession>A0A2S8GG91</accession>
<name>A0A2S8GG91_9BACT</name>
<dbReference type="OrthoDB" id="9803764at2"/>
<comment type="caution">
    <text evidence="2">The sequence shown here is derived from an EMBL/GenBank/DDBJ whole genome shotgun (WGS) entry which is preliminary data.</text>
</comment>
<dbReference type="EMBL" id="PUIB01000001">
    <property type="protein sequence ID" value="PQO43443.1"/>
    <property type="molecule type" value="Genomic_DNA"/>
</dbReference>
<dbReference type="Proteomes" id="UP000239388">
    <property type="component" value="Unassembled WGS sequence"/>
</dbReference>
<protein>
    <submittedName>
        <fullName evidence="2">AraC family transcriptional regulator</fullName>
    </submittedName>
</protein>
<evidence type="ECO:0000259" key="1">
    <source>
        <dbReference type="Pfam" id="PF01965"/>
    </source>
</evidence>
<organism evidence="2 3">
    <name type="scientific">Blastopirellula marina</name>
    <dbReference type="NCBI Taxonomy" id="124"/>
    <lineage>
        <taxon>Bacteria</taxon>
        <taxon>Pseudomonadati</taxon>
        <taxon>Planctomycetota</taxon>
        <taxon>Planctomycetia</taxon>
        <taxon>Pirellulales</taxon>
        <taxon>Pirellulaceae</taxon>
        <taxon>Blastopirellula</taxon>
    </lineage>
</organism>
<evidence type="ECO:0000313" key="2">
    <source>
        <dbReference type="EMBL" id="PQO43443.1"/>
    </source>
</evidence>
<dbReference type="Gene3D" id="3.40.50.880">
    <property type="match status" value="1"/>
</dbReference>
<dbReference type="SUPFAM" id="SSF52317">
    <property type="entry name" value="Class I glutamine amidotransferase-like"/>
    <property type="match status" value="1"/>
</dbReference>
<dbReference type="GO" id="GO:0006355">
    <property type="term" value="P:regulation of DNA-templated transcription"/>
    <property type="evidence" value="ECO:0007669"/>
    <property type="project" value="TreeGrafter"/>
</dbReference>
<feature type="domain" description="DJ-1/PfpI" evidence="1">
    <location>
        <begin position="10"/>
        <end position="166"/>
    </location>
</feature>
<dbReference type="Pfam" id="PF01965">
    <property type="entry name" value="DJ-1_PfpI"/>
    <property type="match status" value="1"/>
</dbReference>
<dbReference type="AlphaFoldDB" id="A0A2S8GG91"/>
<sequence length="235" mass="24844">MIPPQRPIAIVAIIFPGMDQIDLTGPFAVLARLPNSSIRLVWKDREPIRDHLGLGLLPDATLAETGPVDLLLVPGGPGQEQLMEDEEVLAFLRDMGESATCVYSVCTGSMICGAAGMLKGKSATTHWTALRLLKYFGATPSTDRVVIDGKYVSAAGLTSGIDGALRVAALLRGEEVAQSIQLAIQYAPDPPYACGEPEIAPPEILANVLTQTSELTARREATAQRIGAKLGIAVS</sequence>
<reference evidence="2 3" key="1">
    <citation type="submission" date="2018-02" db="EMBL/GenBank/DDBJ databases">
        <title>Comparative genomes isolates from brazilian mangrove.</title>
        <authorList>
            <person name="Araujo J.E."/>
            <person name="Taketani R.G."/>
            <person name="Silva M.C.P."/>
            <person name="Loureco M.V."/>
            <person name="Andreote F.D."/>
        </authorList>
    </citation>
    <scope>NUCLEOTIDE SEQUENCE [LARGE SCALE GENOMIC DNA]</scope>
    <source>
        <strain evidence="2 3">NAP PRIS-MGV</strain>
    </source>
</reference>
<dbReference type="InterPro" id="IPR002818">
    <property type="entry name" value="DJ-1/PfpI"/>
</dbReference>
<dbReference type="PANTHER" id="PTHR43130:SF2">
    <property type="entry name" value="DJ-1_PFPI DOMAIN-CONTAINING PROTEIN"/>
    <property type="match status" value="1"/>
</dbReference>
<proteinExistence type="predicted"/>